<evidence type="ECO:0000313" key="2">
    <source>
        <dbReference type="EMBL" id="KKU89674.1"/>
    </source>
</evidence>
<evidence type="ECO:0000256" key="1">
    <source>
        <dbReference type="SAM" id="MobiDB-lite"/>
    </source>
</evidence>
<name>A0A0G1U6J4_9BACT</name>
<dbReference type="Proteomes" id="UP000033882">
    <property type="component" value="Unassembled WGS sequence"/>
</dbReference>
<comment type="caution">
    <text evidence="2">The sequence shown here is derived from an EMBL/GenBank/DDBJ whole genome shotgun (WGS) entry which is preliminary data.</text>
</comment>
<accession>A0A0G1U6J4</accession>
<feature type="region of interest" description="Disordered" evidence="1">
    <location>
        <begin position="1"/>
        <end position="29"/>
    </location>
</feature>
<sequence length="72" mass="7942">MSVEFVSEKSNPTARPVAYPPPADGSLTMPRAKSRTEIKVANGLKIPYETKPLPAYLPRPRIFAPREFSSAI</sequence>
<dbReference type="EMBL" id="LCPB01000010">
    <property type="protein sequence ID" value="KKU89674.1"/>
    <property type="molecule type" value="Genomic_DNA"/>
</dbReference>
<protein>
    <submittedName>
        <fullName evidence="2">Uncharacterized protein</fullName>
    </submittedName>
</protein>
<organism evidence="2 3">
    <name type="scientific">Candidatus Wolfebacteria bacterium GW2011_GWA2_47_9b</name>
    <dbReference type="NCBI Taxonomy" id="1619005"/>
    <lineage>
        <taxon>Bacteria</taxon>
        <taxon>Candidatus Wolfeibacteriota</taxon>
    </lineage>
</organism>
<reference evidence="2 3" key="1">
    <citation type="journal article" date="2015" name="Nature">
        <title>rRNA introns, odd ribosomes, and small enigmatic genomes across a large radiation of phyla.</title>
        <authorList>
            <person name="Brown C.T."/>
            <person name="Hug L.A."/>
            <person name="Thomas B.C."/>
            <person name="Sharon I."/>
            <person name="Castelle C.J."/>
            <person name="Singh A."/>
            <person name="Wilkins M.J."/>
            <person name="Williams K.H."/>
            <person name="Banfield J.F."/>
        </authorList>
    </citation>
    <scope>NUCLEOTIDE SEQUENCE [LARGE SCALE GENOMIC DNA]</scope>
</reference>
<dbReference type="AlphaFoldDB" id="A0A0G1U6J4"/>
<gene>
    <name evidence="2" type="ORF">UY19_C0010G0007</name>
</gene>
<proteinExistence type="predicted"/>
<evidence type="ECO:0000313" key="3">
    <source>
        <dbReference type="Proteomes" id="UP000033882"/>
    </source>
</evidence>